<evidence type="ECO:0000256" key="3">
    <source>
        <dbReference type="ARBA" id="ARBA00023002"/>
    </source>
</evidence>
<dbReference type="PROSITE" id="PS51355">
    <property type="entry name" value="GLUTATHIONE_PEROXID_3"/>
    <property type="match status" value="1"/>
</dbReference>
<dbReference type="PANTHER" id="PTHR11592:SF44">
    <property type="entry name" value="GLUTATHIONE PEROXIDASE"/>
    <property type="match status" value="1"/>
</dbReference>
<evidence type="ECO:0000313" key="7">
    <source>
        <dbReference type="Proteomes" id="UP000199424"/>
    </source>
</evidence>
<reference evidence="7" key="1">
    <citation type="submission" date="2016-10" db="EMBL/GenBank/DDBJ databases">
        <authorList>
            <person name="Varghese N."/>
            <person name="Submissions S."/>
        </authorList>
    </citation>
    <scope>NUCLEOTIDE SEQUENCE [LARGE SCALE GENOMIC DNA]</scope>
    <source>
        <strain evidence="7">CGMCC 1.7285</strain>
    </source>
</reference>
<keyword evidence="5" id="KW-0472">Membrane</keyword>
<keyword evidence="5" id="KW-1133">Transmembrane helix</keyword>
<evidence type="ECO:0000313" key="6">
    <source>
        <dbReference type="EMBL" id="SFR54802.1"/>
    </source>
</evidence>
<dbReference type="PROSITE" id="PS00460">
    <property type="entry name" value="GLUTATHIONE_PEROXID_1"/>
    <property type="match status" value="1"/>
</dbReference>
<protein>
    <recommendedName>
        <fullName evidence="4">Glutathione peroxidase</fullName>
    </recommendedName>
</protein>
<keyword evidence="3 4" id="KW-0560">Oxidoreductase</keyword>
<dbReference type="AlphaFoldDB" id="A0A1I6HK13"/>
<keyword evidence="5" id="KW-0812">Transmembrane</keyword>
<proteinExistence type="inferred from homology"/>
<comment type="similarity">
    <text evidence="1 4">Belongs to the glutathione peroxidase family.</text>
</comment>
<dbReference type="PANTHER" id="PTHR11592">
    <property type="entry name" value="GLUTATHIONE PEROXIDASE"/>
    <property type="match status" value="1"/>
</dbReference>
<dbReference type="PRINTS" id="PR01011">
    <property type="entry name" value="GLUTPROXDASE"/>
</dbReference>
<dbReference type="Gene3D" id="3.40.30.10">
    <property type="entry name" value="Glutaredoxin"/>
    <property type="match status" value="1"/>
</dbReference>
<keyword evidence="2 4" id="KW-0575">Peroxidase</keyword>
<dbReference type="InterPro" id="IPR029759">
    <property type="entry name" value="GPX_AS"/>
</dbReference>
<organism evidence="6 7">
    <name type="scientific">Pseudidiomarina maritima</name>
    <dbReference type="NCBI Taxonomy" id="519453"/>
    <lineage>
        <taxon>Bacteria</taxon>
        <taxon>Pseudomonadati</taxon>
        <taxon>Pseudomonadota</taxon>
        <taxon>Gammaproteobacteria</taxon>
        <taxon>Alteromonadales</taxon>
        <taxon>Idiomarinaceae</taxon>
        <taxon>Pseudidiomarina</taxon>
    </lineage>
</organism>
<dbReference type="InterPro" id="IPR000889">
    <property type="entry name" value="Glutathione_peroxidase"/>
</dbReference>
<dbReference type="EMBL" id="FOYU01000003">
    <property type="protein sequence ID" value="SFR54802.1"/>
    <property type="molecule type" value="Genomic_DNA"/>
</dbReference>
<evidence type="ECO:0000256" key="4">
    <source>
        <dbReference type="RuleBase" id="RU000499"/>
    </source>
</evidence>
<feature type="transmembrane region" description="Helical" evidence="5">
    <location>
        <begin position="12"/>
        <end position="33"/>
    </location>
</feature>
<dbReference type="RefSeq" id="WP_092857892.1">
    <property type="nucleotide sequence ID" value="NZ_FOYU01000003.1"/>
</dbReference>
<evidence type="ECO:0000256" key="1">
    <source>
        <dbReference type="ARBA" id="ARBA00006926"/>
    </source>
</evidence>
<dbReference type="InterPro" id="IPR036249">
    <property type="entry name" value="Thioredoxin-like_sf"/>
</dbReference>
<dbReference type="GO" id="GO:0034599">
    <property type="term" value="P:cellular response to oxidative stress"/>
    <property type="evidence" value="ECO:0007669"/>
    <property type="project" value="TreeGrafter"/>
</dbReference>
<evidence type="ECO:0000256" key="2">
    <source>
        <dbReference type="ARBA" id="ARBA00022559"/>
    </source>
</evidence>
<dbReference type="GO" id="GO:0004601">
    <property type="term" value="F:peroxidase activity"/>
    <property type="evidence" value="ECO:0007669"/>
    <property type="project" value="UniProtKB-KW"/>
</dbReference>
<dbReference type="CDD" id="cd00340">
    <property type="entry name" value="GSH_Peroxidase"/>
    <property type="match status" value="1"/>
</dbReference>
<gene>
    <name evidence="6" type="ORF">SAMN04488070_1876</name>
</gene>
<sequence>MKQPIKSRIAKPVAYIAAAGIAGVTLFSAVAGGTQQEVATVQRAAQSFEATDKGCLATFDHSMRALHSKDNHNLCELTENRVVMVVNTASKCGYTGQFEGLEELYQTYKDEDFVILGFPSDSFRQEHNDEEETATVCFVNFGVTFPMMATTPVKGDDANAIFKALTQATNQAPGWNFHKYIVSADGKQVTSFPSKVEPMDKSVTDVIDRYLTSSAE</sequence>
<keyword evidence="7" id="KW-1185">Reference proteome</keyword>
<name>A0A1I6HK13_9GAMM</name>
<dbReference type="Pfam" id="PF00255">
    <property type="entry name" value="GSHPx"/>
    <property type="match status" value="1"/>
</dbReference>
<dbReference type="SUPFAM" id="SSF52833">
    <property type="entry name" value="Thioredoxin-like"/>
    <property type="match status" value="1"/>
</dbReference>
<evidence type="ECO:0000256" key="5">
    <source>
        <dbReference type="SAM" id="Phobius"/>
    </source>
</evidence>
<dbReference type="Proteomes" id="UP000199424">
    <property type="component" value="Unassembled WGS sequence"/>
</dbReference>
<accession>A0A1I6HK13</accession>